<gene>
    <name evidence="8" type="primary">LOC109484239</name>
</gene>
<feature type="compositionally biased region" description="Basic and acidic residues" evidence="6">
    <location>
        <begin position="252"/>
        <end position="280"/>
    </location>
</feature>
<dbReference type="KEGG" id="bbel:109484239"/>
<dbReference type="PANTHER" id="PTHR14211:SF7">
    <property type="entry name" value="RIBOSOME BIOGENESIS PROTEIN NOP53"/>
    <property type="match status" value="1"/>
</dbReference>
<dbReference type="Pfam" id="PF07767">
    <property type="entry name" value="Nop53"/>
    <property type="match status" value="1"/>
</dbReference>
<dbReference type="GO" id="GO:0005730">
    <property type="term" value="C:nucleolus"/>
    <property type="evidence" value="ECO:0007669"/>
    <property type="project" value="UniProtKB-SubCell"/>
</dbReference>
<dbReference type="OrthoDB" id="5072at2759"/>
<dbReference type="GO" id="GO:0005654">
    <property type="term" value="C:nucleoplasm"/>
    <property type="evidence" value="ECO:0007669"/>
    <property type="project" value="UniProtKB-SubCell"/>
</dbReference>
<evidence type="ECO:0000256" key="3">
    <source>
        <dbReference type="ARBA" id="ARBA00022517"/>
    </source>
</evidence>
<name>A0A6P5AIT2_BRABE</name>
<feature type="region of interest" description="Disordered" evidence="6">
    <location>
        <begin position="252"/>
        <end position="391"/>
    </location>
</feature>
<dbReference type="PIRSF" id="PIRSF017302">
    <property type="entry name" value="Gltscr2"/>
    <property type="match status" value="1"/>
</dbReference>
<evidence type="ECO:0000256" key="6">
    <source>
        <dbReference type="SAM" id="MobiDB-lite"/>
    </source>
</evidence>
<dbReference type="GO" id="GO:0000027">
    <property type="term" value="P:ribosomal large subunit assembly"/>
    <property type="evidence" value="ECO:0007669"/>
    <property type="project" value="UniProtKB-UniRule"/>
</dbReference>
<evidence type="ECO:0000256" key="1">
    <source>
        <dbReference type="ARBA" id="ARBA00008838"/>
    </source>
</evidence>
<feature type="compositionally biased region" description="Polar residues" evidence="6">
    <location>
        <begin position="1"/>
        <end position="19"/>
    </location>
</feature>
<dbReference type="GO" id="GO:0006364">
    <property type="term" value="P:rRNA processing"/>
    <property type="evidence" value="ECO:0007669"/>
    <property type="project" value="TreeGrafter"/>
</dbReference>
<sequence length="461" mass="53766">MAATRSSESGKSPQTSGSLFPQPKVRGKKKRVSKKNKSAWRKHSDIKDIEDFLDDQRLQLRTGGLVADKADDSLFYVDKQNDNELEAPVAKKRKKELKPLKIDQIIAGETTVKPVTGHAPPMGSGKVRRKEVKAKELEKKTGYISKERRKKLKLNSVQAGLKKPQPVREYYDLWGNVETEEKNTEKEEDEYYAQVTGKTRVNVPVLTQIHARKPSVLPKVEVIHPGGSYNPTFEEHQELLQQAVCTESKKLKAEKKLERQARLPPKREWATRKDKLKELTEGLLDEEEDEEEGEEQEGEEQEGEQSIPKATIRAEDKKSRQKRRKEKEQREQEQQKTAEKTKKVQEHEVNRLKTIKKEINALEKKKEERQKKRADIRAQNADKPKRLSRRKYEEPFPEFKLSEELVGTLREFKPEGSVLKDRFKSLQRRNILETRVKAKRQKKYKKKYVEKKQYKEISINA</sequence>
<evidence type="ECO:0000256" key="5">
    <source>
        <dbReference type="PIRNR" id="PIRNR017302"/>
    </source>
</evidence>
<dbReference type="AlphaFoldDB" id="A0A6P5AIT2"/>
<feature type="region of interest" description="Disordered" evidence="6">
    <location>
        <begin position="113"/>
        <end position="132"/>
    </location>
</feature>
<comment type="similarity">
    <text evidence="1 5">Belongs to the NOP53 family.</text>
</comment>
<dbReference type="GeneID" id="109484239"/>
<evidence type="ECO:0000256" key="2">
    <source>
        <dbReference type="ARBA" id="ARBA00018339"/>
    </source>
</evidence>
<comment type="function">
    <text evidence="5">May play a role in ribosome biogenesis.</text>
</comment>
<feature type="compositionally biased region" description="Basic and acidic residues" evidence="6">
    <location>
        <begin position="326"/>
        <end position="391"/>
    </location>
</feature>
<accession>A0A6P5AIT2</accession>
<dbReference type="RefSeq" id="XP_019643067.1">
    <property type="nucleotide sequence ID" value="XM_019787508.1"/>
</dbReference>
<keyword evidence="7" id="KW-1185">Reference proteome</keyword>
<feature type="compositionally biased region" description="Acidic residues" evidence="6">
    <location>
        <begin position="283"/>
        <end position="303"/>
    </location>
</feature>
<dbReference type="GO" id="GO:0008097">
    <property type="term" value="F:5S rRNA binding"/>
    <property type="evidence" value="ECO:0007669"/>
    <property type="project" value="TreeGrafter"/>
</dbReference>
<dbReference type="Proteomes" id="UP000515135">
    <property type="component" value="Unplaced"/>
</dbReference>
<feature type="region of interest" description="Disordered" evidence="6">
    <location>
        <begin position="1"/>
        <end position="43"/>
    </location>
</feature>
<comment type="subcellular location">
    <subcellularLocation>
        <location evidence="5">Nucleus</location>
        <location evidence="5">Nucleolus</location>
    </subcellularLocation>
    <subcellularLocation>
        <location evidence="5">Nucleus</location>
        <location evidence="5">Nucleoplasm</location>
    </subcellularLocation>
</comment>
<proteinExistence type="inferred from homology"/>
<reference evidence="8" key="1">
    <citation type="submission" date="2025-08" db="UniProtKB">
        <authorList>
            <consortium name="RefSeq"/>
        </authorList>
    </citation>
    <scope>IDENTIFICATION</scope>
    <source>
        <tissue evidence="8">Gonad</tissue>
    </source>
</reference>
<protein>
    <recommendedName>
        <fullName evidence="2 5">Ribosome biogenesis protein NOP53</fullName>
    </recommendedName>
</protein>
<dbReference type="InterPro" id="IPR011687">
    <property type="entry name" value="Nop53/GLTSCR2"/>
</dbReference>
<keyword evidence="3 5" id="KW-0690">Ribosome biogenesis</keyword>
<dbReference type="PANTHER" id="PTHR14211">
    <property type="entry name" value="GLIOMA SUPPRESSOR CANDIDATE REGION GENE 2"/>
    <property type="match status" value="1"/>
</dbReference>
<evidence type="ECO:0000256" key="4">
    <source>
        <dbReference type="ARBA" id="ARBA00023242"/>
    </source>
</evidence>
<feature type="compositionally biased region" description="Basic residues" evidence="6">
    <location>
        <begin position="25"/>
        <end position="41"/>
    </location>
</feature>
<evidence type="ECO:0000313" key="7">
    <source>
        <dbReference type="Proteomes" id="UP000515135"/>
    </source>
</evidence>
<evidence type="ECO:0000313" key="8">
    <source>
        <dbReference type="RefSeq" id="XP_019643067.1"/>
    </source>
</evidence>
<organism evidence="7 8">
    <name type="scientific">Branchiostoma belcheri</name>
    <name type="common">Amphioxus</name>
    <dbReference type="NCBI Taxonomy" id="7741"/>
    <lineage>
        <taxon>Eukaryota</taxon>
        <taxon>Metazoa</taxon>
        <taxon>Chordata</taxon>
        <taxon>Cephalochordata</taxon>
        <taxon>Leptocardii</taxon>
        <taxon>Amphioxiformes</taxon>
        <taxon>Branchiostomatidae</taxon>
        <taxon>Branchiostoma</taxon>
    </lineage>
</organism>
<keyword evidence="4 5" id="KW-0539">Nucleus</keyword>